<proteinExistence type="predicted"/>
<protein>
    <submittedName>
        <fullName evidence="1">Uncharacterized protein</fullName>
    </submittedName>
</protein>
<dbReference type="EMBL" id="CAJJDN010000080">
    <property type="protein sequence ID" value="CAD8103467.1"/>
    <property type="molecule type" value="Genomic_DNA"/>
</dbReference>
<evidence type="ECO:0000313" key="2">
    <source>
        <dbReference type="Proteomes" id="UP000692954"/>
    </source>
</evidence>
<organism evidence="1 2">
    <name type="scientific">Paramecium sonneborni</name>
    <dbReference type="NCBI Taxonomy" id="65129"/>
    <lineage>
        <taxon>Eukaryota</taxon>
        <taxon>Sar</taxon>
        <taxon>Alveolata</taxon>
        <taxon>Ciliophora</taxon>
        <taxon>Intramacronucleata</taxon>
        <taxon>Oligohymenophorea</taxon>
        <taxon>Peniculida</taxon>
        <taxon>Parameciidae</taxon>
        <taxon>Paramecium</taxon>
    </lineage>
</organism>
<gene>
    <name evidence="1" type="ORF">PSON_ATCC_30995.1.T0800109</name>
</gene>
<sequence>MMLNQTSLFLILQICKNYEILQKLRDLVIKVQNIWKSQVVALRSYQLKTRTMDLVIKNREIQNNQVEFQQRSQKALIDRMYTYKMEESYQ</sequence>
<keyword evidence="2" id="KW-1185">Reference proteome</keyword>
<accession>A0A8S1PJR4</accession>
<dbReference type="AlphaFoldDB" id="A0A8S1PJR4"/>
<comment type="caution">
    <text evidence="1">The sequence shown here is derived from an EMBL/GenBank/DDBJ whole genome shotgun (WGS) entry which is preliminary data.</text>
</comment>
<name>A0A8S1PJR4_9CILI</name>
<reference evidence="1" key="1">
    <citation type="submission" date="2021-01" db="EMBL/GenBank/DDBJ databases">
        <authorList>
            <consortium name="Genoscope - CEA"/>
            <person name="William W."/>
        </authorList>
    </citation>
    <scope>NUCLEOTIDE SEQUENCE</scope>
</reference>
<dbReference type="Proteomes" id="UP000692954">
    <property type="component" value="Unassembled WGS sequence"/>
</dbReference>
<evidence type="ECO:0000313" key="1">
    <source>
        <dbReference type="EMBL" id="CAD8103467.1"/>
    </source>
</evidence>